<dbReference type="EMBL" id="JAFEKC020000023">
    <property type="protein sequence ID" value="KAK0507448.1"/>
    <property type="molecule type" value="Genomic_DNA"/>
</dbReference>
<feature type="compositionally biased region" description="Polar residues" evidence="17">
    <location>
        <begin position="185"/>
        <end position="201"/>
    </location>
</feature>
<evidence type="ECO:0000256" key="12">
    <source>
        <dbReference type="ARBA" id="ARBA00022838"/>
    </source>
</evidence>
<keyword evidence="14" id="KW-0539">Nucleus</keyword>
<keyword evidence="6" id="KW-0158">Chromosome</keyword>
<evidence type="ECO:0000313" key="18">
    <source>
        <dbReference type="EMBL" id="KAK0507448.1"/>
    </source>
</evidence>
<feature type="compositionally biased region" description="Acidic residues" evidence="17">
    <location>
        <begin position="86"/>
        <end position="98"/>
    </location>
</feature>
<dbReference type="Pfam" id="PF08655">
    <property type="entry name" value="DASH_Ask1"/>
    <property type="match status" value="1"/>
</dbReference>
<evidence type="ECO:0000256" key="11">
    <source>
        <dbReference type="ARBA" id="ARBA00022829"/>
    </source>
</evidence>
<evidence type="ECO:0000256" key="5">
    <source>
        <dbReference type="ARBA" id="ARBA00014520"/>
    </source>
</evidence>
<dbReference type="InterPro" id="IPR013964">
    <property type="entry name" value="DASH_Ask1"/>
</dbReference>
<reference evidence="18" key="1">
    <citation type="submission" date="2023-03" db="EMBL/GenBank/DDBJ databases">
        <title>Complete genome of Cladonia borealis.</title>
        <authorList>
            <person name="Park H."/>
        </authorList>
    </citation>
    <scope>NUCLEOTIDE SEQUENCE</scope>
    <source>
        <strain evidence="18">ANT050790</strain>
    </source>
</reference>
<evidence type="ECO:0000256" key="9">
    <source>
        <dbReference type="ARBA" id="ARBA00022701"/>
    </source>
</evidence>
<dbReference type="GO" id="GO:0051301">
    <property type="term" value="P:cell division"/>
    <property type="evidence" value="ECO:0007669"/>
    <property type="project" value="UniProtKB-KW"/>
</dbReference>
<keyword evidence="8" id="KW-0132">Cell division</keyword>
<dbReference type="GO" id="GO:0008608">
    <property type="term" value="P:attachment of spindle microtubules to kinetochore"/>
    <property type="evidence" value="ECO:0007669"/>
    <property type="project" value="InterPro"/>
</dbReference>
<keyword evidence="11" id="KW-0159">Chromosome partition</keyword>
<feature type="region of interest" description="Disordered" evidence="17">
    <location>
        <begin position="236"/>
        <end position="357"/>
    </location>
</feature>
<comment type="caution">
    <text evidence="18">The sequence shown here is derived from an EMBL/GenBank/DDBJ whole genome shotgun (WGS) entry which is preliminary data.</text>
</comment>
<keyword evidence="19" id="KW-1185">Reference proteome</keyword>
<dbReference type="GO" id="GO:0044732">
    <property type="term" value="C:mitotic spindle pole body"/>
    <property type="evidence" value="ECO:0007669"/>
    <property type="project" value="TreeGrafter"/>
</dbReference>
<gene>
    <name evidence="18" type="ORF">JMJ35_009971</name>
</gene>
<feature type="compositionally biased region" description="Basic residues" evidence="17">
    <location>
        <begin position="141"/>
        <end position="150"/>
    </location>
</feature>
<evidence type="ECO:0000256" key="7">
    <source>
        <dbReference type="ARBA" id="ARBA00022490"/>
    </source>
</evidence>
<dbReference type="PANTHER" id="PTHR28200">
    <property type="entry name" value="DASH COMPLEX SUBUNIT ASK1"/>
    <property type="match status" value="1"/>
</dbReference>
<evidence type="ECO:0000256" key="14">
    <source>
        <dbReference type="ARBA" id="ARBA00023242"/>
    </source>
</evidence>
<feature type="compositionally biased region" description="Low complexity" evidence="17">
    <location>
        <begin position="172"/>
        <end position="184"/>
    </location>
</feature>
<comment type="similarity">
    <text evidence="4">Belongs to the DASH complex ASK1 family.</text>
</comment>
<dbReference type="GO" id="GO:0042729">
    <property type="term" value="C:DASH complex"/>
    <property type="evidence" value="ECO:0007669"/>
    <property type="project" value="InterPro"/>
</dbReference>
<keyword evidence="16" id="KW-0137">Centromere</keyword>
<dbReference type="AlphaFoldDB" id="A0AA39UXD2"/>
<keyword evidence="10" id="KW-0498">Mitosis</keyword>
<evidence type="ECO:0000256" key="8">
    <source>
        <dbReference type="ARBA" id="ARBA00022618"/>
    </source>
</evidence>
<name>A0AA39UXD2_9LECA</name>
<evidence type="ECO:0000256" key="4">
    <source>
        <dbReference type="ARBA" id="ARBA00010731"/>
    </source>
</evidence>
<feature type="compositionally biased region" description="Polar residues" evidence="17">
    <location>
        <begin position="99"/>
        <end position="125"/>
    </location>
</feature>
<organism evidence="18 19">
    <name type="scientific">Cladonia borealis</name>
    <dbReference type="NCBI Taxonomy" id="184061"/>
    <lineage>
        <taxon>Eukaryota</taxon>
        <taxon>Fungi</taxon>
        <taxon>Dikarya</taxon>
        <taxon>Ascomycota</taxon>
        <taxon>Pezizomycotina</taxon>
        <taxon>Lecanoromycetes</taxon>
        <taxon>OSLEUM clade</taxon>
        <taxon>Lecanoromycetidae</taxon>
        <taxon>Lecanorales</taxon>
        <taxon>Lecanorineae</taxon>
        <taxon>Cladoniaceae</taxon>
        <taxon>Cladonia</taxon>
    </lineage>
</organism>
<protein>
    <recommendedName>
        <fullName evidence="5">DASH complex subunit ASK1</fullName>
    </recommendedName>
</protein>
<keyword evidence="13" id="KW-0206">Cytoskeleton</keyword>
<comment type="subcellular location">
    <subcellularLocation>
        <location evidence="3">Chromosome</location>
        <location evidence="3">Centromere</location>
        <location evidence="3">Kinetochore</location>
    </subcellularLocation>
    <subcellularLocation>
        <location evidence="2">Cytoplasm</location>
        <location evidence="2">Cytoskeleton</location>
        <location evidence="2">Spindle</location>
    </subcellularLocation>
    <subcellularLocation>
        <location evidence="1">Nucleus</location>
    </subcellularLocation>
</comment>
<feature type="compositionally biased region" description="Acidic residues" evidence="17">
    <location>
        <begin position="333"/>
        <end position="344"/>
    </location>
</feature>
<dbReference type="GO" id="GO:0072686">
    <property type="term" value="C:mitotic spindle"/>
    <property type="evidence" value="ECO:0007669"/>
    <property type="project" value="InterPro"/>
</dbReference>
<dbReference type="GO" id="GO:0005874">
    <property type="term" value="C:microtubule"/>
    <property type="evidence" value="ECO:0007669"/>
    <property type="project" value="UniProtKB-KW"/>
</dbReference>
<evidence type="ECO:0000256" key="13">
    <source>
        <dbReference type="ARBA" id="ARBA00023212"/>
    </source>
</evidence>
<keyword evidence="12" id="KW-0995">Kinetochore</keyword>
<evidence type="ECO:0000256" key="15">
    <source>
        <dbReference type="ARBA" id="ARBA00023306"/>
    </source>
</evidence>
<evidence type="ECO:0000256" key="16">
    <source>
        <dbReference type="ARBA" id="ARBA00023328"/>
    </source>
</evidence>
<accession>A0AA39UXD2</accession>
<proteinExistence type="inferred from homology"/>
<sequence length="412" mass="45230">MSRPSVAAQRNLTLTEELEKLEQSITLTLQEIDHNFSRAHRIVTTSILPIVENYAEHSKNVWEGSKFWKQFFEASANVSLSGYEEPPAEDETVTEEDLTSTATPSTSTYNSPDQPTQTPANNRTYHPNEDDSLLSPSPIHRTPRPSKPPKPHPTTAPYSSPYEALKRETFPTTTTNNQDNTSSTLPSTPRQPISPDPQSSPFAPPSTSHHTHTSRRTPAAQDILLHRVLDKNYRLQATPHSTARLPQRSKSLSEQTPKPSVARTRLASKDDSDLDSSPLAAPELHAEIFGTPAARKGGRVPGVSVLTPKRGREGSAVRGGGGRGKPQQQDLGWDSESEEGEGEEGGMMGFSPPKTMQFHIPQGRLMRTPAREASKRIVEDLLLTAGGNVTDDLEEDSPSVVRRVGVEEEDTF</sequence>
<feature type="compositionally biased region" description="Polar residues" evidence="17">
    <location>
        <begin position="248"/>
        <end position="258"/>
    </location>
</feature>
<evidence type="ECO:0000256" key="1">
    <source>
        <dbReference type="ARBA" id="ARBA00004123"/>
    </source>
</evidence>
<feature type="region of interest" description="Disordered" evidence="17">
    <location>
        <begin position="82"/>
        <end position="217"/>
    </location>
</feature>
<keyword evidence="9" id="KW-0493">Microtubule</keyword>
<evidence type="ECO:0000313" key="19">
    <source>
        <dbReference type="Proteomes" id="UP001166286"/>
    </source>
</evidence>
<evidence type="ECO:0000256" key="17">
    <source>
        <dbReference type="SAM" id="MobiDB-lite"/>
    </source>
</evidence>
<dbReference type="Proteomes" id="UP001166286">
    <property type="component" value="Unassembled WGS sequence"/>
</dbReference>
<keyword evidence="7" id="KW-0963">Cytoplasm</keyword>
<evidence type="ECO:0000256" key="6">
    <source>
        <dbReference type="ARBA" id="ARBA00022454"/>
    </source>
</evidence>
<evidence type="ECO:0000256" key="10">
    <source>
        <dbReference type="ARBA" id="ARBA00022776"/>
    </source>
</evidence>
<keyword evidence="15" id="KW-0131">Cell cycle</keyword>
<evidence type="ECO:0000256" key="2">
    <source>
        <dbReference type="ARBA" id="ARBA00004186"/>
    </source>
</evidence>
<dbReference type="PANTHER" id="PTHR28200:SF1">
    <property type="entry name" value="DASH COMPLEX SUBUNIT ASK1"/>
    <property type="match status" value="1"/>
</dbReference>
<evidence type="ECO:0000256" key="3">
    <source>
        <dbReference type="ARBA" id="ARBA00004629"/>
    </source>
</evidence>